<dbReference type="EMBL" id="JBHTMO010000006">
    <property type="protein sequence ID" value="MFD1392638.1"/>
    <property type="molecule type" value="Genomic_DNA"/>
</dbReference>
<dbReference type="InterPro" id="IPR029039">
    <property type="entry name" value="Flavoprotein-like_sf"/>
</dbReference>
<evidence type="ECO:0000313" key="3">
    <source>
        <dbReference type="Proteomes" id="UP001597249"/>
    </source>
</evidence>
<organism evidence="2 3">
    <name type="scientific">Lacticaseibacillus jixianensis</name>
    <dbReference type="NCBI Taxonomy" id="2486012"/>
    <lineage>
        <taxon>Bacteria</taxon>
        <taxon>Bacillati</taxon>
        <taxon>Bacillota</taxon>
        <taxon>Bacilli</taxon>
        <taxon>Lactobacillales</taxon>
        <taxon>Lactobacillaceae</taxon>
        <taxon>Lacticaseibacillus</taxon>
    </lineage>
</organism>
<gene>
    <name evidence="2" type="ORF">ACFQ3L_03415</name>
</gene>
<dbReference type="Proteomes" id="UP001597249">
    <property type="component" value="Unassembled WGS sequence"/>
</dbReference>
<accession>A0ABW4B8I7</accession>
<dbReference type="Pfam" id="PF12724">
    <property type="entry name" value="Flavodoxin_5"/>
    <property type="match status" value="1"/>
</dbReference>
<evidence type="ECO:0000313" key="2">
    <source>
        <dbReference type="EMBL" id="MFD1392638.1"/>
    </source>
</evidence>
<reference evidence="3" key="1">
    <citation type="journal article" date="2019" name="Int. J. Syst. Evol. Microbiol.">
        <title>The Global Catalogue of Microorganisms (GCM) 10K type strain sequencing project: providing services to taxonomists for standard genome sequencing and annotation.</title>
        <authorList>
            <consortium name="The Broad Institute Genomics Platform"/>
            <consortium name="The Broad Institute Genome Sequencing Center for Infectious Disease"/>
            <person name="Wu L."/>
            <person name="Ma J."/>
        </authorList>
    </citation>
    <scope>NUCLEOTIDE SEQUENCE [LARGE SCALE GENOMIC DNA]</scope>
    <source>
        <strain evidence="3">CCM 8911</strain>
    </source>
</reference>
<proteinExistence type="predicted"/>
<keyword evidence="3" id="KW-1185">Reference proteome</keyword>
<dbReference type="SUPFAM" id="SSF52218">
    <property type="entry name" value="Flavoproteins"/>
    <property type="match status" value="1"/>
</dbReference>
<feature type="domain" description="Flavodoxin" evidence="1">
    <location>
        <begin position="5"/>
        <end position="63"/>
    </location>
</feature>
<comment type="caution">
    <text evidence="2">The sequence shown here is derived from an EMBL/GenBank/DDBJ whole genome shotgun (WGS) entry which is preliminary data.</text>
</comment>
<dbReference type="RefSeq" id="WP_125584360.1">
    <property type="nucleotide sequence ID" value="NZ_JBHTMO010000006.1"/>
</dbReference>
<dbReference type="Gene3D" id="3.40.50.360">
    <property type="match status" value="1"/>
</dbReference>
<evidence type="ECO:0000259" key="1">
    <source>
        <dbReference type="Pfam" id="PF12724"/>
    </source>
</evidence>
<protein>
    <submittedName>
        <fullName evidence="2">Flavodoxin family protein</fullName>
    </submittedName>
</protein>
<sequence>MTIAIRYCSRTGNTAKVAQEMATALHVEARSIEAPLPLPVDDLFLGGAIHMATMDRELKEFVANLAPGQVGQVFMFGTSGGVMSIARGLAHALKERHIKVASAQLFLHGMMPDKKALSDDEKAKIAAFIHQAAAELTR</sequence>
<dbReference type="InterPro" id="IPR026816">
    <property type="entry name" value="Flavodoxin_dom"/>
</dbReference>
<name>A0ABW4B8I7_9LACO</name>